<accession>A0A7W9WEF9</accession>
<evidence type="ECO:0000256" key="1">
    <source>
        <dbReference type="SAM" id="MobiDB-lite"/>
    </source>
</evidence>
<dbReference type="RefSeq" id="WP_184555174.1">
    <property type="nucleotide sequence ID" value="NZ_BAAARS010000001.1"/>
</dbReference>
<proteinExistence type="predicted"/>
<gene>
    <name evidence="2" type="ORF">HNR57_000500</name>
</gene>
<sequence length="133" mass="14600">MVLYRTLTDDEVRKMKSLKSSPGVFSYLKSPGGRPLAYAPFLEHAPQRYLEDQASSGRMEFSDMHGRLPDFSRALPQRPAAVPEPHQADAEAGGRPRPEDAFKRALPVGAEVLSCTTGSPSPSRVKFQANGWS</sequence>
<protein>
    <submittedName>
        <fullName evidence="2">Uncharacterized protein</fullName>
    </submittedName>
</protein>
<name>A0A7W9WEF9_9ACTN</name>
<dbReference type="Proteomes" id="UP000591537">
    <property type="component" value="Unassembled WGS sequence"/>
</dbReference>
<reference evidence="2 3" key="1">
    <citation type="submission" date="2020-08" db="EMBL/GenBank/DDBJ databases">
        <title>Genomic Encyclopedia of Type Strains, Phase IV (KMG-IV): sequencing the most valuable type-strain genomes for metagenomic binning, comparative biology and taxonomic classification.</title>
        <authorList>
            <person name="Goeker M."/>
        </authorList>
    </citation>
    <scope>NUCLEOTIDE SEQUENCE [LARGE SCALE GENOMIC DNA]</scope>
    <source>
        <strain evidence="2 3">DSM 43350</strain>
    </source>
</reference>
<dbReference type="EMBL" id="JACHGV010000001">
    <property type="protein sequence ID" value="MBB6074616.1"/>
    <property type="molecule type" value="Genomic_DNA"/>
</dbReference>
<evidence type="ECO:0000313" key="3">
    <source>
        <dbReference type="Proteomes" id="UP000591537"/>
    </source>
</evidence>
<organism evidence="2 3">
    <name type="scientific">Streptomyces paradoxus</name>
    <dbReference type="NCBI Taxonomy" id="66375"/>
    <lineage>
        <taxon>Bacteria</taxon>
        <taxon>Bacillati</taxon>
        <taxon>Actinomycetota</taxon>
        <taxon>Actinomycetes</taxon>
        <taxon>Kitasatosporales</taxon>
        <taxon>Streptomycetaceae</taxon>
        <taxon>Streptomyces</taxon>
    </lineage>
</organism>
<comment type="caution">
    <text evidence="2">The sequence shown here is derived from an EMBL/GenBank/DDBJ whole genome shotgun (WGS) entry which is preliminary data.</text>
</comment>
<keyword evidence="3" id="KW-1185">Reference proteome</keyword>
<dbReference type="AlphaFoldDB" id="A0A7W9WEF9"/>
<feature type="region of interest" description="Disordered" evidence="1">
    <location>
        <begin position="54"/>
        <end position="133"/>
    </location>
</feature>
<feature type="compositionally biased region" description="Basic and acidic residues" evidence="1">
    <location>
        <begin position="60"/>
        <end position="70"/>
    </location>
</feature>
<feature type="compositionally biased region" description="Basic and acidic residues" evidence="1">
    <location>
        <begin position="86"/>
        <end position="103"/>
    </location>
</feature>
<evidence type="ECO:0000313" key="2">
    <source>
        <dbReference type="EMBL" id="MBB6074616.1"/>
    </source>
</evidence>